<evidence type="ECO:0000313" key="2">
    <source>
        <dbReference type="EMBL" id="GAQ81792.1"/>
    </source>
</evidence>
<evidence type="ECO:0000313" key="3">
    <source>
        <dbReference type="Proteomes" id="UP000054558"/>
    </source>
</evidence>
<sequence>MEKQVVSTVEAFERDLDEDSEPVLGADTESVRESGPYWEVSASEIQCVRKLLNVEPHCTDIFARFLAGSCKRSASVVLDTVKRLKLLNSPQEQIRSELQAIREKRGDEVGAALRVAGLPEGSYSNPWPDYESVRKYIYTSEDISLEEVIRCQQKALKTAKARKGAEGEARRGGGAGKKTTAPSGRRSKR</sequence>
<proteinExistence type="predicted"/>
<dbReference type="Proteomes" id="UP000054558">
    <property type="component" value="Unassembled WGS sequence"/>
</dbReference>
<gene>
    <name evidence="2" type="ORF">KFL_000910120</name>
</gene>
<organism evidence="2 3">
    <name type="scientific">Klebsormidium nitens</name>
    <name type="common">Green alga</name>
    <name type="synonym">Ulothrix nitens</name>
    <dbReference type="NCBI Taxonomy" id="105231"/>
    <lineage>
        <taxon>Eukaryota</taxon>
        <taxon>Viridiplantae</taxon>
        <taxon>Streptophyta</taxon>
        <taxon>Klebsormidiophyceae</taxon>
        <taxon>Klebsormidiales</taxon>
        <taxon>Klebsormidiaceae</taxon>
        <taxon>Klebsormidium</taxon>
    </lineage>
</organism>
<evidence type="ECO:0000256" key="1">
    <source>
        <dbReference type="SAM" id="MobiDB-lite"/>
    </source>
</evidence>
<dbReference type="AlphaFoldDB" id="A0A1Y1HVF7"/>
<feature type="region of interest" description="Disordered" evidence="1">
    <location>
        <begin position="159"/>
        <end position="189"/>
    </location>
</feature>
<dbReference type="EMBL" id="DF237040">
    <property type="protein sequence ID" value="GAQ81792.1"/>
    <property type="molecule type" value="Genomic_DNA"/>
</dbReference>
<accession>A0A1Y1HVF7</accession>
<name>A0A1Y1HVF7_KLENI</name>
<keyword evidence="3" id="KW-1185">Reference proteome</keyword>
<reference evidence="2 3" key="1">
    <citation type="journal article" date="2014" name="Nat. Commun.">
        <title>Klebsormidium flaccidum genome reveals primary factors for plant terrestrial adaptation.</title>
        <authorList>
            <person name="Hori K."/>
            <person name="Maruyama F."/>
            <person name="Fujisawa T."/>
            <person name="Togashi T."/>
            <person name="Yamamoto N."/>
            <person name="Seo M."/>
            <person name="Sato S."/>
            <person name="Yamada T."/>
            <person name="Mori H."/>
            <person name="Tajima N."/>
            <person name="Moriyama T."/>
            <person name="Ikeuchi M."/>
            <person name="Watanabe M."/>
            <person name="Wada H."/>
            <person name="Kobayashi K."/>
            <person name="Saito M."/>
            <person name="Masuda T."/>
            <person name="Sasaki-Sekimoto Y."/>
            <person name="Mashiguchi K."/>
            <person name="Awai K."/>
            <person name="Shimojima M."/>
            <person name="Masuda S."/>
            <person name="Iwai M."/>
            <person name="Nobusawa T."/>
            <person name="Narise T."/>
            <person name="Kondo S."/>
            <person name="Saito H."/>
            <person name="Sato R."/>
            <person name="Murakawa M."/>
            <person name="Ihara Y."/>
            <person name="Oshima-Yamada Y."/>
            <person name="Ohtaka K."/>
            <person name="Satoh M."/>
            <person name="Sonobe K."/>
            <person name="Ishii M."/>
            <person name="Ohtani R."/>
            <person name="Kanamori-Sato M."/>
            <person name="Honoki R."/>
            <person name="Miyazaki D."/>
            <person name="Mochizuki H."/>
            <person name="Umetsu J."/>
            <person name="Higashi K."/>
            <person name="Shibata D."/>
            <person name="Kamiya Y."/>
            <person name="Sato N."/>
            <person name="Nakamura Y."/>
            <person name="Tabata S."/>
            <person name="Ida S."/>
            <person name="Kurokawa K."/>
            <person name="Ohta H."/>
        </authorList>
    </citation>
    <scope>NUCLEOTIDE SEQUENCE [LARGE SCALE GENOMIC DNA]</scope>
    <source>
        <strain evidence="2 3">NIES-2285</strain>
    </source>
</reference>
<protein>
    <submittedName>
        <fullName evidence="2">Uncharacterized protein</fullName>
    </submittedName>
</protein>